<dbReference type="InterPro" id="IPR002781">
    <property type="entry name" value="TM_pro_TauE-like"/>
</dbReference>
<proteinExistence type="inferred from homology"/>
<dbReference type="Proteomes" id="UP000325292">
    <property type="component" value="Chromosome"/>
</dbReference>
<feature type="transmembrane region" description="Helical" evidence="6">
    <location>
        <begin position="49"/>
        <end position="68"/>
    </location>
</feature>
<feature type="transmembrane region" description="Helical" evidence="6">
    <location>
        <begin position="237"/>
        <end position="255"/>
    </location>
</feature>
<keyword evidence="3 6" id="KW-0812">Transmembrane</keyword>
<evidence type="ECO:0000256" key="1">
    <source>
        <dbReference type="ARBA" id="ARBA00004141"/>
    </source>
</evidence>
<organism evidence="7 8">
    <name type="scientific">Sulfobacillus thermotolerans</name>
    <dbReference type="NCBI Taxonomy" id="338644"/>
    <lineage>
        <taxon>Bacteria</taxon>
        <taxon>Bacillati</taxon>
        <taxon>Bacillota</taxon>
        <taxon>Clostridia</taxon>
        <taxon>Eubacteriales</taxon>
        <taxon>Clostridiales Family XVII. Incertae Sedis</taxon>
        <taxon>Sulfobacillus</taxon>
    </lineage>
</organism>
<evidence type="ECO:0000256" key="2">
    <source>
        <dbReference type="ARBA" id="ARBA00009142"/>
    </source>
</evidence>
<evidence type="ECO:0000313" key="8">
    <source>
        <dbReference type="Proteomes" id="UP000325292"/>
    </source>
</evidence>
<dbReference type="PANTHER" id="PTHR43701:SF2">
    <property type="entry name" value="MEMBRANE TRANSPORTER PROTEIN YJNA-RELATED"/>
    <property type="match status" value="1"/>
</dbReference>
<feature type="transmembrane region" description="Helical" evidence="6">
    <location>
        <begin position="106"/>
        <end position="123"/>
    </location>
</feature>
<evidence type="ECO:0000256" key="6">
    <source>
        <dbReference type="RuleBase" id="RU363041"/>
    </source>
</evidence>
<name>A0ABM6RTE8_9FIRM</name>
<dbReference type="InterPro" id="IPR051598">
    <property type="entry name" value="TSUP/Inactive_protease-like"/>
</dbReference>
<keyword evidence="6" id="KW-1003">Cell membrane</keyword>
<keyword evidence="5 6" id="KW-0472">Membrane</keyword>
<sequence>MVHVTAVQQGLAVFSGILVGFSLGLIGGGGSILAVPLLLYVVGIHDAHIVIGTTALAVAVNAYLNLIPHWRNGNVQWAAAVGFAIPGAIGALIGSTIGKMVNGKDLLFLFAILMLVVAGLMLRPKEKSEDRHFVWHRRMLGRVIPAGFTVGLVSGFFGIGGGFLIVPGLMFSTGMPMIYAIGSSLFSVGTFGLTTATNYALSGLVDWLVVIEYIAGGALGGFAGARLASRLSHQKRTLNFIFSGVVIIVAIYMLILNR</sequence>
<keyword evidence="8" id="KW-1185">Reference proteome</keyword>
<feature type="transmembrane region" description="Helical" evidence="6">
    <location>
        <begin position="12"/>
        <end position="42"/>
    </location>
</feature>
<feature type="transmembrane region" description="Helical" evidence="6">
    <location>
        <begin position="143"/>
        <end position="166"/>
    </location>
</feature>
<dbReference type="EMBL" id="CP019454">
    <property type="protein sequence ID" value="AUW94577.1"/>
    <property type="molecule type" value="Genomic_DNA"/>
</dbReference>
<feature type="transmembrane region" description="Helical" evidence="6">
    <location>
        <begin position="74"/>
        <end position="94"/>
    </location>
</feature>
<comment type="subcellular location">
    <subcellularLocation>
        <location evidence="6">Cell membrane</location>
        <topology evidence="6">Multi-pass membrane protein</topology>
    </subcellularLocation>
    <subcellularLocation>
        <location evidence="1">Membrane</location>
        <topology evidence="1">Multi-pass membrane protein</topology>
    </subcellularLocation>
</comment>
<evidence type="ECO:0000313" key="7">
    <source>
        <dbReference type="EMBL" id="AUW94577.1"/>
    </source>
</evidence>
<gene>
    <name evidence="7" type="ORF">BXT84_12000</name>
</gene>
<dbReference type="Pfam" id="PF01925">
    <property type="entry name" value="TauE"/>
    <property type="match status" value="1"/>
</dbReference>
<feature type="transmembrane region" description="Helical" evidence="6">
    <location>
        <begin position="207"/>
        <end position="225"/>
    </location>
</feature>
<accession>A0ABM6RTE8</accession>
<protein>
    <recommendedName>
        <fullName evidence="6">Probable membrane transporter protein</fullName>
    </recommendedName>
</protein>
<dbReference type="PANTHER" id="PTHR43701">
    <property type="entry name" value="MEMBRANE TRANSPORTER PROTEIN MJ0441-RELATED"/>
    <property type="match status" value="1"/>
</dbReference>
<evidence type="ECO:0000256" key="5">
    <source>
        <dbReference type="ARBA" id="ARBA00023136"/>
    </source>
</evidence>
<feature type="transmembrane region" description="Helical" evidence="6">
    <location>
        <begin position="178"/>
        <end position="201"/>
    </location>
</feature>
<evidence type="ECO:0000256" key="4">
    <source>
        <dbReference type="ARBA" id="ARBA00022989"/>
    </source>
</evidence>
<evidence type="ECO:0000256" key="3">
    <source>
        <dbReference type="ARBA" id="ARBA00022692"/>
    </source>
</evidence>
<comment type="similarity">
    <text evidence="2 6">Belongs to the 4-toluene sulfonate uptake permease (TSUP) (TC 2.A.102) family.</text>
</comment>
<keyword evidence="4 6" id="KW-1133">Transmembrane helix</keyword>
<dbReference type="RefSeq" id="WP_103376868.1">
    <property type="nucleotide sequence ID" value="NZ_CP133983.1"/>
</dbReference>
<reference evidence="7 8" key="1">
    <citation type="journal article" date="2019" name="Sci. Rep.">
        <title>Sulfobacillus thermotolerans: new insights into resistance and metabolic capacities of acidophilic chemolithotrophs.</title>
        <authorList>
            <person name="Panyushkina A.E."/>
            <person name="Babenko V.V."/>
            <person name="Nikitina A.S."/>
            <person name="Selezneva O.V."/>
            <person name="Tsaplina I.A."/>
            <person name="Letarova M.A."/>
            <person name="Kostryukova E.S."/>
            <person name="Letarov A.V."/>
        </authorList>
    </citation>
    <scope>NUCLEOTIDE SEQUENCE [LARGE SCALE GENOMIC DNA]</scope>
    <source>
        <strain evidence="7 8">Kr1</strain>
    </source>
</reference>